<feature type="transmembrane region" description="Helical" evidence="1">
    <location>
        <begin position="115"/>
        <end position="134"/>
    </location>
</feature>
<gene>
    <name evidence="2" type="ORF">LCGC14_1686260</name>
</gene>
<evidence type="ECO:0000313" key="2">
    <source>
        <dbReference type="EMBL" id="KKM16397.1"/>
    </source>
</evidence>
<proteinExistence type="predicted"/>
<name>A0A0F9HMJ0_9ZZZZ</name>
<sequence length="144" mass="16161">MSSARRLTACAAILFTSPSFWYARPAIAEKLAEPISKGQPAPFDGQVLTIELAVALGLKAERCDTETDLFVQRAERLCRIDVLEQVRLHEIDSEAWKQKQKLYERRLSFWESREMGIILGIVGTLVAIVVADALEDRVLSDVTK</sequence>
<evidence type="ECO:0000256" key="1">
    <source>
        <dbReference type="SAM" id="Phobius"/>
    </source>
</evidence>
<keyword evidence="1" id="KW-0812">Transmembrane</keyword>
<protein>
    <submittedName>
        <fullName evidence="2">Uncharacterized protein</fullName>
    </submittedName>
</protein>
<keyword evidence="1" id="KW-0472">Membrane</keyword>
<dbReference type="AlphaFoldDB" id="A0A0F9HMJ0"/>
<dbReference type="EMBL" id="LAZR01014684">
    <property type="protein sequence ID" value="KKM16397.1"/>
    <property type="molecule type" value="Genomic_DNA"/>
</dbReference>
<reference evidence="2" key="1">
    <citation type="journal article" date="2015" name="Nature">
        <title>Complex archaea that bridge the gap between prokaryotes and eukaryotes.</title>
        <authorList>
            <person name="Spang A."/>
            <person name="Saw J.H."/>
            <person name="Jorgensen S.L."/>
            <person name="Zaremba-Niedzwiedzka K."/>
            <person name="Martijn J."/>
            <person name="Lind A.E."/>
            <person name="van Eijk R."/>
            <person name="Schleper C."/>
            <person name="Guy L."/>
            <person name="Ettema T.J."/>
        </authorList>
    </citation>
    <scope>NUCLEOTIDE SEQUENCE</scope>
</reference>
<organism evidence="2">
    <name type="scientific">marine sediment metagenome</name>
    <dbReference type="NCBI Taxonomy" id="412755"/>
    <lineage>
        <taxon>unclassified sequences</taxon>
        <taxon>metagenomes</taxon>
        <taxon>ecological metagenomes</taxon>
    </lineage>
</organism>
<keyword evidence="1" id="KW-1133">Transmembrane helix</keyword>
<comment type="caution">
    <text evidence="2">The sequence shown here is derived from an EMBL/GenBank/DDBJ whole genome shotgun (WGS) entry which is preliminary data.</text>
</comment>
<accession>A0A0F9HMJ0</accession>